<reference evidence="1" key="1">
    <citation type="submission" date="2020-10" db="EMBL/GenBank/DDBJ databases">
        <title>Taxonomic study of unclassified bacteria belonging to the class Ktedonobacteria.</title>
        <authorList>
            <person name="Yabe S."/>
            <person name="Wang C.M."/>
            <person name="Zheng Y."/>
            <person name="Sakai Y."/>
            <person name="Cavaletti L."/>
            <person name="Monciardini P."/>
            <person name="Donadio S."/>
        </authorList>
    </citation>
    <scope>NUCLEOTIDE SEQUENCE</scope>
    <source>
        <strain evidence="1">ID150040</strain>
    </source>
</reference>
<comment type="caution">
    <text evidence="1">The sequence shown here is derived from an EMBL/GenBank/DDBJ whole genome shotgun (WGS) entry which is preliminary data.</text>
</comment>
<organism evidence="1 2">
    <name type="scientific">Reticulibacter mediterranei</name>
    <dbReference type="NCBI Taxonomy" id="2778369"/>
    <lineage>
        <taxon>Bacteria</taxon>
        <taxon>Bacillati</taxon>
        <taxon>Chloroflexota</taxon>
        <taxon>Ktedonobacteria</taxon>
        <taxon>Ktedonobacterales</taxon>
        <taxon>Reticulibacteraceae</taxon>
        <taxon>Reticulibacter</taxon>
    </lineage>
</organism>
<dbReference type="RefSeq" id="WP_220206552.1">
    <property type="nucleotide sequence ID" value="NZ_BNJK01000001.1"/>
</dbReference>
<name>A0A8J3IS56_9CHLR</name>
<keyword evidence="2" id="KW-1185">Reference proteome</keyword>
<dbReference type="Proteomes" id="UP000597444">
    <property type="component" value="Unassembled WGS sequence"/>
</dbReference>
<evidence type="ECO:0000313" key="1">
    <source>
        <dbReference type="EMBL" id="GHO95895.1"/>
    </source>
</evidence>
<accession>A0A8J3IS56</accession>
<proteinExistence type="predicted"/>
<sequence length="57" mass="6494">MRQPRKRKPHIQAVAQQLFGYDQLRPGLVLFDDVGYKTLSIDVVLEKNLLVAAENLS</sequence>
<dbReference type="EMBL" id="BNJK01000001">
    <property type="protein sequence ID" value="GHO95895.1"/>
    <property type="molecule type" value="Genomic_DNA"/>
</dbReference>
<protein>
    <submittedName>
        <fullName evidence="1">Uncharacterized protein</fullName>
    </submittedName>
</protein>
<dbReference type="AlphaFoldDB" id="A0A8J3IS56"/>
<gene>
    <name evidence="1" type="ORF">KSF_059430</name>
</gene>
<evidence type="ECO:0000313" key="2">
    <source>
        <dbReference type="Proteomes" id="UP000597444"/>
    </source>
</evidence>